<accession>A0A0E9VMA3</accession>
<name>A0A0E9VMA3_ANGAN</name>
<organism evidence="1">
    <name type="scientific">Anguilla anguilla</name>
    <name type="common">European freshwater eel</name>
    <name type="synonym">Muraena anguilla</name>
    <dbReference type="NCBI Taxonomy" id="7936"/>
    <lineage>
        <taxon>Eukaryota</taxon>
        <taxon>Metazoa</taxon>
        <taxon>Chordata</taxon>
        <taxon>Craniata</taxon>
        <taxon>Vertebrata</taxon>
        <taxon>Euteleostomi</taxon>
        <taxon>Actinopterygii</taxon>
        <taxon>Neopterygii</taxon>
        <taxon>Teleostei</taxon>
        <taxon>Anguilliformes</taxon>
        <taxon>Anguillidae</taxon>
        <taxon>Anguilla</taxon>
    </lineage>
</organism>
<evidence type="ECO:0000313" key="1">
    <source>
        <dbReference type="EMBL" id="JAH78540.1"/>
    </source>
</evidence>
<proteinExistence type="predicted"/>
<sequence>MFYTEVHLYTDRKTCLHSCRERLGNIL</sequence>
<protein>
    <submittedName>
        <fullName evidence="1">Uncharacterized protein</fullName>
    </submittedName>
</protein>
<dbReference type="EMBL" id="GBXM01030037">
    <property type="protein sequence ID" value="JAH78540.1"/>
    <property type="molecule type" value="Transcribed_RNA"/>
</dbReference>
<dbReference type="AlphaFoldDB" id="A0A0E9VMA3"/>
<reference evidence="1" key="1">
    <citation type="submission" date="2014-11" db="EMBL/GenBank/DDBJ databases">
        <authorList>
            <person name="Amaro Gonzalez C."/>
        </authorList>
    </citation>
    <scope>NUCLEOTIDE SEQUENCE</scope>
</reference>
<reference evidence="1" key="2">
    <citation type="journal article" date="2015" name="Fish Shellfish Immunol.">
        <title>Early steps in the European eel (Anguilla anguilla)-Vibrio vulnificus interaction in the gills: Role of the RtxA13 toxin.</title>
        <authorList>
            <person name="Callol A."/>
            <person name="Pajuelo D."/>
            <person name="Ebbesson L."/>
            <person name="Teles M."/>
            <person name="MacKenzie S."/>
            <person name="Amaro C."/>
        </authorList>
    </citation>
    <scope>NUCLEOTIDE SEQUENCE</scope>
</reference>